<dbReference type="OrthoDB" id="6398673at2"/>
<sequence>MTKCPICSKNRDLQSHLFELSELCRYLGNTAKFTKNGYTRIVNTSVIGDWLKLACHLKKVDMEWWRFRDEMSDMYCPSDIDEEASDDEHFTEYSTALTRFMYVTNAMEEAYRFIDNKYLALDSVINTPDNKRFKESSMRAIVVINQIPKESLPVNFFHIMKNFHHRFQKYTNDFSLKVVRTNNIAEGDNSFALDEIRVLRNHVSHGIFPIIDNPEYLGREDVKTNLLWLLIHACRAGAIYIQTILLHFNHGFHSGDYFVMKDIWDEEGEFFESNCKVELASELHLEGTFSFATPLET</sequence>
<dbReference type="AlphaFoldDB" id="A0A1H6MBL1"/>
<protein>
    <submittedName>
        <fullName evidence="1">Uncharacterized protein</fullName>
    </submittedName>
</protein>
<gene>
    <name evidence="1" type="ORF">SAMN05660691_02436</name>
</gene>
<dbReference type="Proteomes" id="UP000199371">
    <property type="component" value="Unassembled WGS sequence"/>
</dbReference>
<name>A0A1H6MBL1_9GAMM</name>
<evidence type="ECO:0000313" key="2">
    <source>
        <dbReference type="Proteomes" id="UP000199371"/>
    </source>
</evidence>
<proteinExistence type="predicted"/>
<dbReference type="RefSeq" id="WP_092793653.1">
    <property type="nucleotide sequence ID" value="NZ_FNXF01000009.1"/>
</dbReference>
<organism evidence="1 2">
    <name type="scientific">Rheinheimera pacifica</name>
    <dbReference type="NCBI Taxonomy" id="173990"/>
    <lineage>
        <taxon>Bacteria</taxon>
        <taxon>Pseudomonadati</taxon>
        <taxon>Pseudomonadota</taxon>
        <taxon>Gammaproteobacteria</taxon>
        <taxon>Chromatiales</taxon>
        <taxon>Chromatiaceae</taxon>
        <taxon>Rheinheimera</taxon>
    </lineage>
</organism>
<accession>A0A1H6MBL1</accession>
<dbReference type="EMBL" id="FNXF01000009">
    <property type="protein sequence ID" value="SEH96404.1"/>
    <property type="molecule type" value="Genomic_DNA"/>
</dbReference>
<keyword evidence="2" id="KW-1185">Reference proteome</keyword>
<reference evidence="2" key="1">
    <citation type="submission" date="2016-10" db="EMBL/GenBank/DDBJ databases">
        <authorList>
            <person name="Varghese N."/>
            <person name="Submissions S."/>
        </authorList>
    </citation>
    <scope>NUCLEOTIDE SEQUENCE [LARGE SCALE GENOMIC DNA]</scope>
    <source>
        <strain evidence="2">DSM 17616</strain>
    </source>
</reference>
<evidence type="ECO:0000313" key="1">
    <source>
        <dbReference type="EMBL" id="SEH96404.1"/>
    </source>
</evidence>